<evidence type="ECO:0000256" key="4">
    <source>
        <dbReference type="ARBA" id="ARBA00005152"/>
    </source>
</evidence>
<evidence type="ECO:0000256" key="14">
    <source>
        <dbReference type="PIRSR" id="PIRSR600760-2"/>
    </source>
</evidence>
<feature type="binding site" evidence="14">
    <location>
        <position position="158"/>
    </location>
    <ligand>
        <name>Mg(2+)</name>
        <dbReference type="ChEBI" id="CHEBI:18420"/>
        <label>1</label>
        <note>catalytic</note>
    </ligand>
</feature>
<evidence type="ECO:0000256" key="6">
    <source>
        <dbReference type="ARBA" id="ARBA00013106"/>
    </source>
</evidence>
<evidence type="ECO:0000256" key="11">
    <source>
        <dbReference type="ARBA" id="ARBA00022989"/>
    </source>
</evidence>
<dbReference type="InterPro" id="IPR050725">
    <property type="entry name" value="CysQ/Inositol_MonoPase"/>
</dbReference>
<keyword evidence="12 15" id="KW-0472">Membrane</keyword>
<feature type="binding site" evidence="14">
    <location>
        <position position="160"/>
    </location>
    <ligand>
        <name>Mg(2+)</name>
        <dbReference type="ChEBI" id="CHEBI:18420"/>
        <label>1</label>
        <note>catalytic</note>
    </ligand>
</feature>
<dbReference type="SUPFAM" id="SSF56655">
    <property type="entry name" value="Carbohydrate phosphatase"/>
    <property type="match status" value="1"/>
</dbReference>
<evidence type="ECO:0000256" key="8">
    <source>
        <dbReference type="ARBA" id="ARBA00022723"/>
    </source>
</evidence>
<comment type="catalytic activity">
    <reaction evidence="1">
        <text>a myo-inositol phosphate + H2O = myo-inositol + phosphate</text>
        <dbReference type="Rhea" id="RHEA:24056"/>
        <dbReference type="ChEBI" id="CHEBI:15377"/>
        <dbReference type="ChEBI" id="CHEBI:17268"/>
        <dbReference type="ChEBI" id="CHEBI:43474"/>
        <dbReference type="ChEBI" id="CHEBI:84139"/>
        <dbReference type="EC" id="3.1.3.25"/>
    </reaction>
</comment>
<keyword evidence="9" id="KW-0378">Hydrolase</keyword>
<dbReference type="GO" id="GO:0016020">
    <property type="term" value="C:membrane"/>
    <property type="evidence" value="ECO:0007669"/>
    <property type="project" value="UniProtKB-SubCell"/>
</dbReference>
<dbReference type="Gene3D" id="3.30.540.10">
    <property type="entry name" value="Fructose-1,6-Bisphosphatase, subunit A, domain 1"/>
    <property type="match status" value="1"/>
</dbReference>
<keyword evidence="8 14" id="KW-0479">Metal-binding</keyword>
<evidence type="ECO:0000313" key="17">
    <source>
        <dbReference type="Proteomes" id="UP001208570"/>
    </source>
</evidence>
<dbReference type="GO" id="GO:0008254">
    <property type="term" value="F:3'-nucleotidase activity"/>
    <property type="evidence" value="ECO:0007669"/>
    <property type="project" value="TreeGrafter"/>
</dbReference>
<organism evidence="16 17">
    <name type="scientific">Paralvinella palmiformis</name>
    <dbReference type="NCBI Taxonomy" id="53620"/>
    <lineage>
        <taxon>Eukaryota</taxon>
        <taxon>Metazoa</taxon>
        <taxon>Spiralia</taxon>
        <taxon>Lophotrochozoa</taxon>
        <taxon>Annelida</taxon>
        <taxon>Polychaeta</taxon>
        <taxon>Sedentaria</taxon>
        <taxon>Canalipalpata</taxon>
        <taxon>Terebellida</taxon>
        <taxon>Terebelliformia</taxon>
        <taxon>Alvinellidae</taxon>
        <taxon>Paralvinella</taxon>
    </lineage>
</organism>
<evidence type="ECO:0000256" key="13">
    <source>
        <dbReference type="ARBA" id="ARBA00042119"/>
    </source>
</evidence>
<dbReference type="Gene3D" id="3.40.190.80">
    <property type="match status" value="1"/>
</dbReference>
<feature type="binding site" evidence="14">
    <location>
        <position position="117"/>
    </location>
    <ligand>
        <name>Mg(2+)</name>
        <dbReference type="ChEBI" id="CHEBI:18420"/>
        <label>1</label>
        <note>catalytic</note>
    </ligand>
</feature>
<dbReference type="GO" id="GO:0012505">
    <property type="term" value="C:endomembrane system"/>
    <property type="evidence" value="ECO:0007669"/>
    <property type="project" value="TreeGrafter"/>
</dbReference>
<comment type="subcellular location">
    <subcellularLocation>
        <location evidence="3">Membrane</location>
        <topology evidence="3">Single-pass membrane protein</topology>
    </subcellularLocation>
</comment>
<protein>
    <recommendedName>
        <fullName evidence="6">inositol-phosphate phosphatase</fullName>
        <ecNumber evidence="6">3.1.3.25</ecNumber>
    </recommendedName>
    <alternativeName>
        <fullName evidence="13">Myo-inositol monophosphatase A3</fullName>
    </alternativeName>
</protein>
<comment type="caution">
    <text evidence="16">The sequence shown here is derived from an EMBL/GenBank/DDBJ whole genome shotgun (WGS) entry which is preliminary data.</text>
</comment>
<sequence>MTETRIMAPSNIKVNPIGIAVIALVTIVVLYAGSSMKMFRSADTVNLKELLSVGIDVARKGGERVRIIRESSNMDEQSKGLTQEGAQELKTNGDVQSHVQMFYGIKNAFPSVDVKSEEHDPQGIDTKSVPKANKYLTEIQSLDATVEVPVKDITIWIDPLDATQEYTENLRQYVTTMVCVAVKGVPTIGVIYKPFLDKTFWGFIGHGHSANIVTPESFSSDKTRIIVSRSHSGQVEQVAKSAMGDAIEIIPAGGAGFKTLEVISGNASAYVHVTRIKKWDLCAGNAIINSIDVDHKDGVEGKMTTLEGRLIDYSGAGSPINDDGLLATIHEHEKFLTILKPAFESMKKEQTAQA</sequence>
<dbReference type="InterPro" id="IPR000760">
    <property type="entry name" value="Inositol_monophosphatase-like"/>
</dbReference>
<gene>
    <name evidence="16" type="ORF">LSH36_379g01069</name>
</gene>
<evidence type="ECO:0000256" key="15">
    <source>
        <dbReference type="SAM" id="Phobius"/>
    </source>
</evidence>
<dbReference type="PANTHER" id="PTHR43028">
    <property type="entry name" value="3'(2'),5'-BISPHOSPHATE NUCLEOTIDASE 1"/>
    <property type="match status" value="1"/>
</dbReference>
<dbReference type="GO" id="GO:0052834">
    <property type="term" value="F:inositol monophosphate phosphatase activity"/>
    <property type="evidence" value="ECO:0007669"/>
    <property type="project" value="UniProtKB-EC"/>
</dbReference>
<feature type="transmembrane region" description="Helical" evidence="15">
    <location>
        <begin position="12"/>
        <end position="32"/>
    </location>
</feature>
<evidence type="ECO:0000313" key="16">
    <source>
        <dbReference type="EMBL" id="KAK2151014.1"/>
    </source>
</evidence>
<evidence type="ECO:0000256" key="5">
    <source>
        <dbReference type="ARBA" id="ARBA00009759"/>
    </source>
</evidence>
<name>A0AAD9N1Q5_9ANNE</name>
<dbReference type="GO" id="GO:0005737">
    <property type="term" value="C:cytoplasm"/>
    <property type="evidence" value="ECO:0007669"/>
    <property type="project" value="UniProtKB-ARBA"/>
</dbReference>
<keyword evidence="11 15" id="KW-1133">Transmembrane helix</keyword>
<evidence type="ECO:0000256" key="3">
    <source>
        <dbReference type="ARBA" id="ARBA00004167"/>
    </source>
</evidence>
<evidence type="ECO:0000256" key="1">
    <source>
        <dbReference type="ARBA" id="ARBA00001033"/>
    </source>
</evidence>
<evidence type="ECO:0000256" key="10">
    <source>
        <dbReference type="ARBA" id="ARBA00022842"/>
    </source>
</evidence>
<dbReference type="EMBL" id="JAODUP010000379">
    <property type="protein sequence ID" value="KAK2151014.1"/>
    <property type="molecule type" value="Genomic_DNA"/>
</dbReference>
<dbReference type="EC" id="3.1.3.25" evidence="6"/>
<dbReference type="FunFam" id="3.30.540.10:FF:000012">
    <property type="entry name" value="Blast:Putative inositol monophosphatase 3"/>
    <property type="match status" value="1"/>
</dbReference>
<dbReference type="PANTHER" id="PTHR43028:SF4">
    <property type="entry name" value="INOSITOL MONOPHOSPHATASE 3"/>
    <property type="match status" value="1"/>
</dbReference>
<dbReference type="AlphaFoldDB" id="A0AAD9N1Q5"/>
<feature type="binding site" evidence="14">
    <location>
        <position position="280"/>
    </location>
    <ligand>
        <name>Mg(2+)</name>
        <dbReference type="ChEBI" id="CHEBI:18420"/>
        <label>1</label>
        <note>catalytic</note>
    </ligand>
</feature>
<comment type="pathway">
    <text evidence="4">Polyol metabolism; myo-inositol biosynthesis; myo-inositol from D-glucose 6-phosphate: step 2/2.</text>
</comment>
<accession>A0AAD9N1Q5</accession>
<evidence type="ECO:0000256" key="7">
    <source>
        <dbReference type="ARBA" id="ARBA00022692"/>
    </source>
</evidence>
<proteinExistence type="inferred from homology"/>
<keyword evidence="7 15" id="KW-0812">Transmembrane</keyword>
<dbReference type="Pfam" id="PF00459">
    <property type="entry name" value="Inositol_P"/>
    <property type="match status" value="1"/>
</dbReference>
<keyword evidence="17" id="KW-1185">Reference proteome</keyword>
<comment type="similarity">
    <text evidence="5">Belongs to the inositol monophosphatase superfamily.</text>
</comment>
<comment type="cofactor">
    <cofactor evidence="2 14">
        <name>Mg(2+)</name>
        <dbReference type="ChEBI" id="CHEBI:18420"/>
    </cofactor>
</comment>
<keyword evidence="10 14" id="KW-0460">Magnesium</keyword>
<dbReference type="Proteomes" id="UP001208570">
    <property type="component" value="Unassembled WGS sequence"/>
</dbReference>
<evidence type="ECO:0000256" key="12">
    <source>
        <dbReference type="ARBA" id="ARBA00023136"/>
    </source>
</evidence>
<feature type="binding site" evidence="14">
    <location>
        <position position="161"/>
    </location>
    <ligand>
        <name>Mg(2+)</name>
        <dbReference type="ChEBI" id="CHEBI:18420"/>
        <label>1</label>
        <note>catalytic</note>
    </ligand>
</feature>
<evidence type="ECO:0000256" key="9">
    <source>
        <dbReference type="ARBA" id="ARBA00022801"/>
    </source>
</evidence>
<evidence type="ECO:0000256" key="2">
    <source>
        <dbReference type="ARBA" id="ARBA00001946"/>
    </source>
</evidence>
<dbReference type="GO" id="GO:0046872">
    <property type="term" value="F:metal ion binding"/>
    <property type="evidence" value="ECO:0007669"/>
    <property type="project" value="UniProtKB-KW"/>
</dbReference>
<reference evidence="16" key="1">
    <citation type="journal article" date="2023" name="Mol. Biol. Evol.">
        <title>Third-Generation Sequencing Reveals the Adaptive Role of the Epigenome in Three Deep-Sea Polychaetes.</title>
        <authorList>
            <person name="Perez M."/>
            <person name="Aroh O."/>
            <person name="Sun Y."/>
            <person name="Lan Y."/>
            <person name="Juniper S.K."/>
            <person name="Young C.R."/>
            <person name="Angers B."/>
            <person name="Qian P.Y."/>
        </authorList>
    </citation>
    <scope>NUCLEOTIDE SEQUENCE</scope>
    <source>
        <strain evidence="16">P08H-3</strain>
    </source>
</reference>